<feature type="transmembrane region" description="Helical" evidence="1">
    <location>
        <begin position="167"/>
        <end position="191"/>
    </location>
</feature>
<accession>A0A7S3GPN7</accession>
<feature type="transmembrane region" description="Helical" evidence="1">
    <location>
        <begin position="124"/>
        <end position="147"/>
    </location>
</feature>
<dbReference type="Pfam" id="PF06966">
    <property type="entry name" value="DUF1295"/>
    <property type="match status" value="1"/>
</dbReference>
<sequence length="319" mass="34579">MSLALSNLARVGAIVGGCNAVGYGLTAAFETHKLTDLVGAGSFVAATLAMSYKNGLLNLKSGGVMHPKLLLVNVGVILWGSRLASFLFSRVLKVGEDKRLQKFFRKPGEAYLDIKASFFPVRLATFWTIQAAWGFICLLPVTLYNSVPLMLSNGGPNPQFLLKSAHGPVATLLTVLPVAGIFLGVGIEALADWQKNTFRENKKNDGHWCDVGLWRMSKYPNYFGELLTWWSVYFSCLPALLPAAAGASGAAGTMFTAAPAVALLSPVFITFLLFKLSGIPLLEKKHSAEYKGNKQYEEYVRITPLLIPNPFVASVKKSS</sequence>
<evidence type="ECO:0000313" key="2">
    <source>
        <dbReference type="EMBL" id="CAE0272985.1"/>
    </source>
</evidence>
<dbReference type="PANTHER" id="PTHR32251">
    <property type="entry name" value="3-OXO-5-ALPHA-STEROID 4-DEHYDROGENASE"/>
    <property type="match status" value="1"/>
</dbReference>
<feature type="transmembrane region" description="Helical" evidence="1">
    <location>
        <begin position="226"/>
        <end position="245"/>
    </location>
</feature>
<keyword evidence="1" id="KW-1133">Transmembrane helix</keyword>
<keyword evidence="1" id="KW-0472">Membrane</keyword>
<evidence type="ECO:0000256" key="1">
    <source>
        <dbReference type="SAM" id="Phobius"/>
    </source>
</evidence>
<dbReference type="PANTHER" id="PTHR32251:SF17">
    <property type="entry name" value="STEROID 5-ALPHA REDUCTASE C-TERMINAL DOMAIN-CONTAINING PROTEIN"/>
    <property type="match status" value="1"/>
</dbReference>
<protein>
    <recommendedName>
        <fullName evidence="3">Steroid 5-alpha reductase C-terminal domain-containing protein</fullName>
    </recommendedName>
</protein>
<dbReference type="EMBL" id="HBIC01003406">
    <property type="protein sequence ID" value="CAE0272985.1"/>
    <property type="molecule type" value="Transcribed_RNA"/>
</dbReference>
<proteinExistence type="predicted"/>
<name>A0A7S3GPN7_9STRA</name>
<reference evidence="2" key="1">
    <citation type="submission" date="2021-01" db="EMBL/GenBank/DDBJ databases">
        <authorList>
            <person name="Corre E."/>
            <person name="Pelletier E."/>
            <person name="Niang G."/>
            <person name="Scheremetjew M."/>
            <person name="Finn R."/>
            <person name="Kale V."/>
            <person name="Holt S."/>
            <person name="Cochrane G."/>
            <person name="Meng A."/>
            <person name="Brown T."/>
            <person name="Cohen L."/>
        </authorList>
    </citation>
    <scope>NUCLEOTIDE SEQUENCE</scope>
    <source>
        <strain evidence="2">CCAP 955/1</strain>
    </source>
</reference>
<dbReference type="InterPro" id="IPR010721">
    <property type="entry name" value="UstE-like"/>
</dbReference>
<evidence type="ECO:0008006" key="3">
    <source>
        <dbReference type="Google" id="ProtNLM"/>
    </source>
</evidence>
<gene>
    <name evidence="2" type="ORF">SELO1098_LOCUS1811</name>
</gene>
<dbReference type="AlphaFoldDB" id="A0A7S3GPN7"/>
<dbReference type="GO" id="GO:0016020">
    <property type="term" value="C:membrane"/>
    <property type="evidence" value="ECO:0007669"/>
    <property type="project" value="TreeGrafter"/>
</dbReference>
<organism evidence="2">
    <name type="scientific">Spumella elongata</name>
    <dbReference type="NCBI Taxonomy" id="89044"/>
    <lineage>
        <taxon>Eukaryota</taxon>
        <taxon>Sar</taxon>
        <taxon>Stramenopiles</taxon>
        <taxon>Ochrophyta</taxon>
        <taxon>Chrysophyceae</taxon>
        <taxon>Chromulinales</taxon>
        <taxon>Chromulinaceae</taxon>
        <taxon>Spumella</taxon>
    </lineage>
</organism>
<feature type="transmembrane region" description="Helical" evidence="1">
    <location>
        <begin position="69"/>
        <end position="92"/>
    </location>
</feature>
<dbReference type="Gene3D" id="1.20.120.1630">
    <property type="match status" value="1"/>
</dbReference>
<keyword evidence="1" id="KW-0812">Transmembrane</keyword>
<feature type="transmembrane region" description="Helical" evidence="1">
    <location>
        <begin position="251"/>
        <end position="274"/>
    </location>
</feature>